<dbReference type="InterPro" id="IPR049932">
    <property type="entry name" value="NEAP1-4"/>
</dbReference>
<name>A0A2G5D348_AQUCA</name>
<feature type="coiled-coil region" evidence="1">
    <location>
        <begin position="198"/>
        <end position="260"/>
    </location>
</feature>
<keyword evidence="3" id="KW-1185">Reference proteome</keyword>
<dbReference type="AlphaFoldDB" id="A0A2G5D348"/>
<evidence type="ECO:0000256" key="1">
    <source>
        <dbReference type="SAM" id="Coils"/>
    </source>
</evidence>
<dbReference type="Proteomes" id="UP000230069">
    <property type="component" value="Unassembled WGS sequence"/>
</dbReference>
<gene>
    <name evidence="2" type="ORF">AQUCO_02900059v1</name>
</gene>
<evidence type="ECO:0000313" key="2">
    <source>
        <dbReference type="EMBL" id="PIA37942.1"/>
    </source>
</evidence>
<dbReference type="OrthoDB" id="1912966at2759"/>
<dbReference type="STRING" id="218851.A0A2G5D348"/>
<keyword evidence="1" id="KW-0175">Coiled coil</keyword>
<sequence>MAAELNDVRSKLVSQQVSLSQESKTRQEMEIKATSMEEEIFQLRKGLQHKNTEFDQYVKDLDYLRSQLSTTQAAADANAVLAQSAQLQCLVLLKELDEKNSILKEHENHVDWLVAQPDLLHKELQEREVSQKQQTGDVSMIKQENAQADAKARATKNLENGTIFEEFSPKSLEKISKSVISKDEQITKFREEHWRLKTKDSESQLERHLRTNQELKKRVLKLEFCLEEARSQIRKIQRMGERKDKALKELREQLVRQQKDGCTGHEKQKFWESTGFKILISVSMLILVVFAKR</sequence>
<evidence type="ECO:0000313" key="3">
    <source>
        <dbReference type="Proteomes" id="UP000230069"/>
    </source>
</evidence>
<accession>A0A2G5D348</accession>
<dbReference type="PANTHER" id="PTHR48145:SF5">
    <property type="entry name" value="NUCLEAR ENVELOPE-ASSOCIATED PROTEIN 2"/>
    <property type="match status" value="1"/>
</dbReference>
<dbReference type="EMBL" id="KZ305046">
    <property type="protein sequence ID" value="PIA37943.1"/>
    <property type="molecule type" value="Genomic_DNA"/>
</dbReference>
<dbReference type="EMBL" id="KZ305046">
    <property type="protein sequence ID" value="PIA37942.1"/>
    <property type="molecule type" value="Genomic_DNA"/>
</dbReference>
<organism evidence="2 3">
    <name type="scientific">Aquilegia coerulea</name>
    <name type="common">Rocky mountain columbine</name>
    <dbReference type="NCBI Taxonomy" id="218851"/>
    <lineage>
        <taxon>Eukaryota</taxon>
        <taxon>Viridiplantae</taxon>
        <taxon>Streptophyta</taxon>
        <taxon>Embryophyta</taxon>
        <taxon>Tracheophyta</taxon>
        <taxon>Spermatophyta</taxon>
        <taxon>Magnoliopsida</taxon>
        <taxon>Ranunculales</taxon>
        <taxon>Ranunculaceae</taxon>
        <taxon>Thalictroideae</taxon>
        <taxon>Aquilegia</taxon>
    </lineage>
</organism>
<dbReference type="PANTHER" id="PTHR48145">
    <property type="entry name" value="NUCLEAR ENVELOPE-ASSOCIATED PROTEIN 1"/>
    <property type="match status" value="1"/>
</dbReference>
<protein>
    <submittedName>
        <fullName evidence="2">Uncharacterized protein</fullName>
    </submittedName>
</protein>
<proteinExistence type="predicted"/>
<reference evidence="2 3" key="1">
    <citation type="submission" date="2017-09" db="EMBL/GenBank/DDBJ databases">
        <title>WGS assembly of Aquilegia coerulea Goldsmith.</title>
        <authorList>
            <person name="Hodges S."/>
            <person name="Kramer E."/>
            <person name="Nordborg M."/>
            <person name="Tomkins J."/>
            <person name="Borevitz J."/>
            <person name="Derieg N."/>
            <person name="Yan J."/>
            <person name="Mihaltcheva S."/>
            <person name="Hayes R.D."/>
            <person name="Rokhsar D."/>
        </authorList>
    </citation>
    <scope>NUCLEOTIDE SEQUENCE [LARGE SCALE GENOMIC DNA]</scope>
    <source>
        <strain evidence="3">cv. Goldsmith</strain>
    </source>
</reference>